<dbReference type="PANTHER" id="PTHR10773:SF19">
    <property type="match status" value="1"/>
</dbReference>
<organism evidence="1 2">
    <name type="scientific">Ceutorhynchus assimilis</name>
    <name type="common">cabbage seed weevil</name>
    <dbReference type="NCBI Taxonomy" id="467358"/>
    <lineage>
        <taxon>Eukaryota</taxon>
        <taxon>Metazoa</taxon>
        <taxon>Ecdysozoa</taxon>
        <taxon>Arthropoda</taxon>
        <taxon>Hexapoda</taxon>
        <taxon>Insecta</taxon>
        <taxon>Pterygota</taxon>
        <taxon>Neoptera</taxon>
        <taxon>Endopterygota</taxon>
        <taxon>Coleoptera</taxon>
        <taxon>Polyphaga</taxon>
        <taxon>Cucujiformia</taxon>
        <taxon>Curculionidae</taxon>
        <taxon>Ceutorhynchinae</taxon>
        <taxon>Ceutorhynchus</taxon>
    </lineage>
</organism>
<dbReference type="AlphaFoldDB" id="A0A9N9MYL1"/>
<dbReference type="PANTHER" id="PTHR10773">
    <property type="entry name" value="DNA-DIRECTED RNA POLYMERASES I, II, AND III SUBUNIT RPABC2"/>
    <property type="match status" value="1"/>
</dbReference>
<dbReference type="Proteomes" id="UP001152799">
    <property type="component" value="Chromosome 9"/>
</dbReference>
<evidence type="ECO:0000313" key="2">
    <source>
        <dbReference type="Proteomes" id="UP001152799"/>
    </source>
</evidence>
<name>A0A9N9MYL1_9CUCU</name>
<reference evidence="1" key="1">
    <citation type="submission" date="2022-01" db="EMBL/GenBank/DDBJ databases">
        <authorList>
            <person name="King R."/>
        </authorList>
    </citation>
    <scope>NUCLEOTIDE SEQUENCE</scope>
</reference>
<dbReference type="OrthoDB" id="6762186at2759"/>
<gene>
    <name evidence="1" type="ORF">CEUTPL_LOCUS13856</name>
</gene>
<protein>
    <submittedName>
        <fullName evidence="1">Uncharacterized protein</fullName>
    </submittedName>
</protein>
<sequence>MVDCSKCRLKCSENFPQELRVRLCQAYWKLSLTRQRDFLLGNITVQEIKTRRPRKENAKQRNNSNKYFFDKNGVKKEVCQNFFCKTLSISNSPILHACGNKGDGGEYDRQKDKTGKHRPGNKTPEAVIKTVKEHIESFPAVESHYTRKSSKRQYLDPSLDIIKMHELFVQMCKDKNLPTVSSITYRRIFCQNYNKSFFVPKKDQCMTCSEYTNASLAEKQDLEENFRSHLERKEASQLEKNKDKQKANTDPSFLSITCDMEKVLQLPTSQRSLLYYLRKLNLYIFTIYEAPVPNDAYCYFWTEVSGKRGSCEIGSCLFLYIKNLRENVKHLTVFSDTCGGENRNVQISAFLLYTVKNHPTLGVIEQKFMESDHSYMDVDSMHSAIEEAKQNLEIFSIHEYENVFKMKLVLQTVFNKKIDKEGKSVNWLEVKAFKYDKQYPNSIFYKYNFIDGYTEIDVNFVKRSCRKNKETDIQIAQQYSKRLPISKAKKKELLKLCDKNIIPHQLQKWYQDLPCAENVVDSTAEPGVEDSDVEEDD</sequence>
<dbReference type="EMBL" id="OU892285">
    <property type="protein sequence ID" value="CAG9773465.1"/>
    <property type="molecule type" value="Genomic_DNA"/>
</dbReference>
<evidence type="ECO:0000313" key="1">
    <source>
        <dbReference type="EMBL" id="CAG9773465.1"/>
    </source>
</evidence>
<keyword evidence="2" id="KW-1185">Reference proteome</keyword>
<accession>A0A9N9MYL1</accession>
<proteinExistence type="predicted"/>